<accession>A0A078MAB9</accession>
<comment type="cofactor">
    <cofactor evidence="2">
        <name>[4Fe-4S] cluster</name>
        <dbReference type="ChEBI" id="CHEBI:49883"/>
    </cofactor>
</comment>
<dbReference type="PROSITE" id="PS00932">
    <property type="entry name" value="MOLYBDOPTERIN_PROK_3"/>
    <property type="match status" value="1"/>
</dbReference>
<sequence length="925" mass="104928">MGLGLWKVKRRDVLKGLGLAGAGTMLSGNVWSLNRLEPIGDTLATEYPYRSWEDLYRNEWTWDSVGHAAHCINCMGNCAWNVYVKDGIVIREEQIAKYPQVNPNVPDANPRGCQKGAIHSTAMYEADRLRYPLKRAGERGEGKWQRISWDQATEEIADKVIDIFEKYGPGKLKTHQGSGNQTMVRQSGGQRFASLVGGIQLDGFTVVGDLLTGAHLTYGTPLESFTSDAWFDADYILLGMINPNATRIPDAHYIWEAKYNGARITSTSPDYNPSAIHTDLWMPINQGSDPFFAMSLVNVILEENLYQPAFMKEQSDLPMLVRKDNGKLLREADLVEGGSDEVFYHWDLNSNQAVKAKGSMGSDEKSISLDGVDPALEGEFTVEGIKVTTVFEQVKLEAAKFTPEKTFKTTNIHPDVVRQEARHLAKAKKAIVMLGYITSSYSNCLYTCWSYALALALTGHGGRTGGLDTSWISWNHPRWTELATYEGKKSARYEPGGLGEFLRGGMMEGARKHFNNAKLKKRVGFDLDEMEEMIQESLDKGWMPYYGEIKGMISIADNTFRRNKFADKYREEHLRQASELFACINVRMDSTAEWADYVLPAASHYEAWDLRTQGYHRFCNVFTPSVNPVGDSKPDWEILVLLTKKIQERAIARGIGPIEDGEVTRDLHTIHDDFTRNGKFMTDEDVCRYIVENSPEFGDITLEQAAERGFIVMNEHAGVNQPLLKDEPYNPFVAQTEDKKPYETLTGRLTFYVDHPRFMKLKSTVPTARLYGGPEASNYPLHFYSPHTRWGIHSNWRSNKYMLRLQRGEPNIYINPKLAAKRGIKDGDTVRLFNSTGDFFAQAKFYPSIPEHSIMMEHGWEPHQYIHRKPMNNAMATFLQPLELVGDWGHLTYKYAMWNANQLLHESSFDIELAKPEDIADPRVV</sequence>
<comment type="subcellular location">
    <subcellularLocation>
        <location evidence="3">Cell envelope</location>
    </subcellularLocation>
</comment>
<evidence type="ECO:0000256" key="1">
    <source>
        <dbReference type="ARBA" id="ARBA00001942"/>
    </source>
</evidence>
<evidence type="ECO:0000256" key="11">
    <source>
        <dbReference type="ARBA" id="ARBA00023014"/>
    </source>
</evidence>
<reference evidence="13" key="1">
    <citation type="submission" date="2014-07" db="EMBL/GenBank/DDBJ databases">
        <authorList>
            <person name="Urmite Genomes Urmite Genomes"/>
        </authorList>
    </citation>
    <scope>NUCLEOTIDE SEQUENCE</scope>
    <source>
        <strain evidence="13">12M76_air</strain>
    </source>
</reference>
<keyword evidence="8" id="KW-0732">Signal</keyword>
<evidence type="ECO:0000256" key="5">
    <source>
        <dbReference type="ARBA" id="ARBA00022485"/>
    </source>
</evidence>
<dbReference type="SUPFAM" id="SSF50692">
    <property type="entry name" value="ADC-like"/>
    <property type="match status" value="1"/>
</dbReference>
<dbReference type="SUPFAM" id="SSF53706">
    <property type="entry name" value="Formate dehydrogenase/DMSO reductase, domains 1-3"/>
    <property type="match status" value="1"/>
</dbReference>
<dbReference type="InterPro" id="IPR009010">
    <property type="entry name" value="Asp_de-COase-like_dom_sf"/>
</dbReference>
<evidence type="ECO:0000256" key="4">
    <source>
        <dbReference type="ARBA" id="ARBA00010312"/>
    </source>
</evidence>
<dbReference type="InterPro" id="IPR050612">
    <property type="entry name" value="Prok_Mopterin_Oxidored"/>
</dbReference>
<dbReference type="GO" id="GO:0016491">
    <property type="term" value="F:oxidoreductase activity"/>
    <property type="evidence" value="ECO:0007669"/>
    <property type="project" value="UniProtKB-KW"/>
</dbReference>
<evidence type="ECO:0000259" key="12">
    <source>
        <dbReference type="PROSITE" id="PS51669"/>
    </source>
</evidence>
<evidence type="ECO:0000256" key="9">
    <source>
        <dbReference type="ARBA" id="ARBA00023002"/>
    </source>
</evidence>
<dbReference type="GO" id="GO:0051539">
    <property type="term" value="F:4 iron, 4 sulfur cluster binding"/>
    <property type="evidence" value="ECO:0007669"/>
    <property type="project" value="UniProtKB-KW"/>
</dbReference>
<dbReference type="PANTHER" id="PTHR43742:SF6">
    <property type="entry name" value="OXIDOREDUCTASE YYAE-RELATED"/>
    <property type="match status" value="1"/>
</dbReference>
<dbReference type="GO" id="GO:0043546">
    <property type="term" value="F:molybdopterin cofactor binding"/>
    <property type="evidence" value="ECO:0007669"/>
    <property type="project" value="InterPro"/>
</dbReference>
<dbReference type="Pfam" id="PF00384">
    <property type="entry name" value="Molybdopterin"/>
    <property type="match status" value="1"/>
</dbReference>
<dbReference type="RefSeq" id="WP_204216697.1">
    <property type="nucleotide sequence ID" value="NZ_LK391969.1"/>
</dbReference>
<name>A0A078MAB9_9PSED</name>
<dbReference type="InterPro" id="IPR006963">
    <property type="entry name" value="Mopterin_OxRdtase_4Fe-4S_dom"/>
</dbReference>
<dbReference type="EMBL" id="LM997413">
    <property type="protein sequence ID" value="CEA04348.1"/>
    <property type="molecule type" value="Genomic_DNA"/>
</dbReference>
<dbReference type="PANTHER" id="PTHR43742">
    <property type="entry name" value="TRIMETHYLAMINE-N-OXIDE REDUCTASE"/>
    <property type="match status" value="1"/>
</dbReference>
<evidence type="ECO:0000256" key="6">
    <source>
        <dbReference type="ARBA" id="ARBA00022505"/>
    </source>
</evidence>
<keyword evidence="7" id="KW-0479">Metal-binding</keyword>
<protein>
    <submittedName>
        <fullName evidence="13">Respiratory nitrate reductase alpha chain</fullName>
    </submittedName>
</protein>
<comment type="similarity">
    <text evidence="4">Belongs to the prokaryotic molybdopterin-containing oxidoreductase family.</text>
</comment>
<evidence type="ECO:0000313" key="13">
    <source>
        <dbReference type="EMBL" id="CEA04348.1"/>
    </source>
</evidence>
<organism evidence="13">
    <name type="scientific">Pseudomonas saudimassiliensis</name>
    <dbReference type="NCBI Taxonomy" id="1461581"/>
    <lineage>
        <taxon>Bacteria</taxon>
        <taxon>Pseudomonadati</taxon>
        <taxon>Pseudomonadota</taxon>
        <taxon>Gammaproteobacteria</taxon>
        <taxon>Pseudomonadales</taxon>
        <taxon>Pseudomonadaceae</taxon>
        <taxon>Pseudomonas</taxon>
    </lineage>
</organism>
<dbReference type="InterPro" id="IPR017840">
    <property type="entry name" value="DMSO_Rdtase_II_Mopterin_su"/>
</dbReference>
<keyword evidence="9" id="KW-0560">Oxidoreductase</keyword>
<evidence type="ECO:0000256" key="10">
    <source>
        <dbReference type="ARBA" id="ARBA00023004"/>
    </source>
</evidence>
<dbReference type="NCBIfam" id="TIGR03479">
    <property type="entry name" value="DMSO_red_II_alp"/>
    <property type="match status" value="1"/>
</dbReference>
<dbReference type="Pfam" id="PF01568">
    <property type="entry name" value="Molydop_binding"/>
    <property type="match status" value="1"/>
</dbReference>
<dbReference type="InterPro" id="IPR006656">
    <property type="entry name" value="Mopterin_OxRdtase"/>
</dbReference>
<proteinExistence type="inferred from homology"/>
<dbReference type="InterPro" id="IPR006655">
    <property type="entry name" value="Mopterin_OxRdtase_prok_CS"/>
</dbReference>
<dbReference type="PROSITE" id="PS51669">
    <property type="entry name" value="4FE4S_MOW_BIS_MGD"/>
    <property type="match status" value="1"/>
</dbReference>
<dbReference type="AlphaFoldDB" id="A0A078MAB9"/>
<keyword evidence="6" id="KW-0500">Molybdenum</keyword>
<keyword evidence="10" id="KW-0408">Iron</keyword>
<dbReference type="EMBL" id="LK391969">
    <property type="protein sequence ID" value="CEF26544.1"/>
    <property type="molecule type" value="Genomic_DNA"/>
</dbReference>
<keyword evidence="11" id="KW-0411">Iron-sulfur</keyword>
<dbReference type="Gene3D" id="3.40.228.10">
    <property type="entry name" value="Dimethylsulfoxide Reductase, domain 2"/>
    <property type="match status" value="1"/>
</dbReference>
<dbReference type="PATRIC" id="fig|1461581.3.peg.1454"/>
<evidence type="ECO:0000256" key="8">
    <source>
        <dbReference type="ARBA" id="ARBA00022729"/>
    </source>
</evidence>
<dbReference type="InterPro" id="IPR006657">
    <property type="entry name" value="MoPterin_dinucl-bd_dom"/>
</dbReference>
<comment type="cofactor">
    <cofactor evidence="1">
        <name>Mo-bis(molybdopterin guanine dinucleotide)</name>
        <dbReference type="ChEBI" id="CHEBI:60539"/>
    </cofactor>
</comment>
<dbReference type="GO" id="GO:0046872">
    <property type="term" value="F:metal ion binding"/>
    <property type="evidence" value="ECO:0007669"/>
    <property type="project" value="UniProtKB-KW"/>
</dbReference>
<evidence type="ECO:0000256" key="2">
    <source>
        <dbReference type="ARBA" id="ARBA00001966"/>
    </source>
</evidence>
<dbReference type="Gene3D" id="3.40.50.12440">
    <property type="match status" value="4"/>
</dbReference>
<gene>
    <name evidence="13" type="primary">narG</name>
    <name evidence="13" type="ORF">BN1049_01477</name>
</gene>
<keyword evidence="5" id="KW-0004">4Fe-4S</keyword>
<evidence type="ECO:0000256" key="7">
    <source>
        <dbReference type="ARBA" id="ARBA00022723"/>
    </source>
</evidence>
<evidence type="ECO:0000256" key="3">
    <source>
        <dbReference type="ARBA" id="ARBA00004196"/>
    </source>
</evidence>
<dbReference type="GO" id="GO:0030313">
    <property type="term" value="C:cell envelope"/>
    <property type="evidence" value="ECO:0007669"/>
    <property type="project" value="UniProtKB-SubCell"/>
</dbReference>
<feature type="domain" description="4Fe-4S Mo/W bis-MGD-type" evidence="12">
    <location>
        <begin position="63"/>
        <end position="127"/>
    </location>
</feature>